<keyword evidence="3" id="KW-1185">Reference proteome</keyword>
<dbReference type="Pfam" id="PF04324">
    <property type="entry name" value="Fer2_BFD"/>
    <property type="match status" value="1"/>
</dbReference>
<organism evidence="2 3">
    <name type="scientific">Bdellovibrio svalbardensis</name>
    <dbReference type="NCBI Taxonomy" id="2972972"/>
    <lineage>
        <taxon>Bacteria</taxon>
        <taxon>Pseudomonadati</taxon>
        <taxon>Bdellovibrionota</taxon>
        <taxon>Bdellovibrionia</taxon>
        <taxon>Bdellovibrionales</taxon>
        <taxon>Pseudobdellovibrionaceae</taxon>
        <taxon>Bdellovibrio</taxon>
    </lineage>
</organism>
<dbReference type="Gene3D" id="1.10.10.1100">
    <property type="entry name" value="BFD-like [2Fe-2S]-binding domain"/>
    <property type="match status" value="1"/>
</dbReference>
<sequence length="149" mass="16810">MVIKVELEGRDFLQVECEGENLQTPGRVLKVDMKGCTEFMEMMQKMKRHFGADLSKWPLPESNDHSSMLLREMILKLRGEWKFPYEEAEVCHCRTVATHTVDQAVIAGAHTPEVVTRQTSASTACGTCRPEVQKIIDYRLGKTPGKVSA</sequence>
<dbReference type="InterPro" id="IPR007419">
    <property type="entry name" value="BFD-like_2Fe2S-bd_dom"/>
</dbReference>
<accession>A0ABT6DMJ7</accession>
<gene>
    <name evidence="2" type="ORF">NWE73_08315</name>
</gene>
<evidence type="ECO:0000259" key="1">
    <source>
        <dbReference type="Pfam" id="PF04324"/>
    </source>
</evidence>
<evidence type="ECO:0000313" key="2">
    <source>
        <dbReference type="EMBL" id="MDG0816363.1"/>
    </source>
</evidence>
<dbReference type="EMBL" id="JANRMI010000002">
    <property type="protein sequence ID" value="MDG0816363.1"/>
    <property type="molecule type" value="Genomic_DNA"/>
</dbReference>
<reference evidence="2" key="1">
    <citation type="submission" date="2022-08" db="EMBL/GenBank/DDBJ databases">
        <title>Novel Bdellovibrio Species Isolated from Svalbard: Designation Bdellovibrio svalbardensis.</title>
        <authorList>
            <person name="Mitchell R.J."/>
            <person name="Choi S.Y."/>
        </authorList>
    </citation>
    <scope>NUCLEOTIDE SEQUENCE</scope>
    <source>
        <strain evidence="2">PAP01</strain>
    </source>
</reference>
<feature type="domain" description="BFD-like [2Fe-2S]-binding" evidence="1">
    <location>
        <begin position="90"/>
        <end position="137"/>
    </location>
</feature>
<name>A0ABT6DMJ7_9BACT</name>
<evidence type="ECO:0000313" key="3">
    <source>
        <dbReference type="Proteomes" id="UP001152321"/>
    </source>
</evidence>
<comment type="caution">
    <text evidence="2">The sequence shown here is derived from an EMBL/GenBank/DDBJ whole genome shotgun (WGS) entry which is preliminary data.</text>
</comment>
<proteinExistence type="predicted"/>
<dbReference type="Proteomes" id="UP001152321">
    <property type="component" value="Unassembled WGS sequence"/>
</dbReference>
<dbReference type="RefSeq" id="WP_277577841.1">
    <property type="nucleotide sequence ID" value="NZ_JANRMI010000002.1"/>
</dbReference>
<dbReference type="InterPro" id="IPR041854">
    <property type="entry name" value="BFD-like_2Fe2S-bd_dom_sf"/>
</dbReference>
<protein>
    <submittedName>
        <fullName evidence="2">(2Fe-2S)-binding protein</fullName>
    </submittedName>
</protein>